<dbReference type="AlphaFoldDB" id="A0A4U2Z9M0"/>
<sequence>MIKLFLLLSLALNIFASERIIALSPSVNEIIFALGEGDKIVGNTTHSLHPKEALNITKVGGYFEPSLEKIVALEPTLVIMQENNYKLGEKLKRLDIKSKIVRIDTLSNIRGSILEIGKTLEREDVAIKIVEEIDGELKKLKNITKDKRILIVMGHNTSLTSRIFVAGQNLYFDDIINESGNKNALQSQRKGQPVLNMENIISCNPDIVILLAHSMKEMGLSRDELINPWLELPINAGRTKSVYIIDKTYSGIPSDRLVYFLQDFREILNNYKSGN</sequence>
<dbReference type="Proteomes" id="UP000309561">
    <property type="component" value="Unassembled WGS sequence"/>
</dbReference>
<feature type="signal peptide" evidence="2">
    <location>
        <begin position="1"/>
        <end position="16"/>
    </location>
</feature>
<evidence type="ECO:0000256" key="1">
    <source>
        <dbReference type="ARBA" id="ARBA00022729"/>
    </source>
</evidence>
<proteinExistence type="predicted"/>
<dbReference type="Gene3D" id="3.40.50.1980">
    <property type="entry name" value="Nitrogenase molybdenum iron protein domain"/>
    <property type="match status" value="2"/>
</dbReference>
<dbReference type="EMBL" id="SZPX01000001">
    <property type="protein sequence ID" value="TKI70969.1"/>
    <property type="molecule type" value="Genomic_DNA"/>
</dbReference>
<protein>
    <submittedName>
        <fullName evidence="4">Iron ABC transporter substrate-binding protein</fullName>
    </submittedName>
</protein>
<name>A0A4U2Z9M0_9BACT</name>
<dbReference type="Pfam" id="PF01497">
    <property type="entry name" value="Peripla_BP_2"/>
    <property type="match status" value="1"/>
</dbReference>
<comment type="caution">
    <text evidence="4">The sequence shown here is derived from an EMBL/GenBank/DDBJ whole genome shotgun (WGS) entry which is preliminary data.</text>
</comment>
<dbReference type="RefSeq" id="WP_137011336.1">
    <property type="nucleotide sequence ID" value="NZ_SZPX01000001.1"/>
</dbReference>
<gene>
    <name evidence="4" type="ORF">FCU45_00855</name>
</gene>
<feature type="chain" id="PRO_5020473510" evidence="2">
    <location>
        <begin position="17"/>
        <end position="275"/>
    </location>
</feature>
<dbReference type="PANTHER" id="PTHR30535">
    <property type="entry name" value="VITAMIN B12-BINDING PROTEIN"/>
    <property type="match status" value="1"/>
</dbReference>
<dbReference type="InterPro" id="IPR002491">
    <property type="entry name" value="ABC_transptr_periplasmic_BD"/>
</dbReference>
<reference evidence="4 5" key="1">
    <citation type="submission" date="2019-04" db="EMBL/GenBank/DDBJ databases">
        <title>Sulfurimonas crateris sp. nov. a facultative anaerobic sulfur-oxidizing chemolithautotrophic bacterium isolated from a terrestrial mud vulcano.</title>
        <authorList>
            <person name="Ratnikova N.M."/>
            <person name="Slobodkin A.I."/>
            <person name="Merkel A.Y."/>
            <person name="Novikov A."/>
            <person name="Bonch-Osmolovskaya E.A."/>
            <person name="Slobodkina G.B."/>
        </authorList>
    </citation>
    <scope>NUCLEOTIDE SEQUENCE [LARGE SCALE GENOMIC DNA]</scope>
    <source>
        <strain evidence="4 5">SN118</strain>
    </source>
</reference>
<keyword evidence="5" id="KW-1185">Reference proteome</keyword>
<evidence type="ECO:0000259" key="3">
    <source>
        <dbReference type="PROSITE" id="PS50983"/>
    </source>
</evidence>
<dbReference type="NCBIfam" id="NF038402">
    <property type="entry name" value="TroA_like"/>
    <property type="match status" value="1"/>
</dbReference>
<keyword evidence="1 2" id="KW-0732">Signal</keyword>
<dbReference type="SUPFAM" id="SSF53807">
    <property type="entry name" value="Helical backbone' metal receptor"/>
    <property type="match status" value="1"/>
</dbReference>
<organism evidence="4 5">
    <name type="scientific">Sulfurimonas crateris</name>
    <dbReference type="NCBI Taxonomy" id="2574727"/>
    <lineage>
        <taxon>Bacteria</taxon>
        <taxon>Pseudomonadati</taxon>
        <taxon>Campylobacterota</taxon>
        <taxon>Epsilonproteobacteria</taxon>
        <taxon>Campylobacterales</taxon>
        <taxon>Sulfurimonadaceae</taxon>
        <taxon>Sulfurimonas</taxon>
    </lineage>
</organism>
<dbReference type="PROSITE" id="PS50983">
    <property type="entry name" value="FE_B12_PBP"/>
    <property type="match status" value="1"/>
</dbReference>
<accession>A0A4U2Z9M0</accession>
<evidence type="ECO:0000313" key="5">
    <source>
        <dbReference type="Proteomes" id="UP000309561"/>
    </source>
</evidence>
<dbReference type="PANTHER" id="PTHR30535:SF34">
    <property type="entry name" value="MOLYBDATE-BINDING PROTEIN MOLA"/>
    <property type="match status" value="1"/>
</dbReference>
<dbReference type="OrthoDB" id="9787830at2"/>
<dbReference type="GO" id="GO:0071281">
    <property type="term" value="P:cellular response to iron ion"/>
    <property type="evidence" value="ECO:0007669"/>
    <property type="project" value="TreeGrafter"/>
</dbReference>
<evidence type="ECO:0000256" key="2">
    <source>
        <dbReference type="SAM" id="SignalP"/>
    </source>
</evidence>
<dbReference type="InterPro" id="IPR054828">
    <property type="entry name" value="Vit_B12_bind_prot"/>
</dbReference>
<feature type="domain" description="Fe/B12 periplasmic-binding" evidence="3">
    <location>
        <begin position="19"/>
        <end position="272"/>
    </location>
</feature>
<dbReference type="InterPro" id="IPR050902">
    <property type="entry name" value="ABC_Transporter_SBP"/>
</dbReference>
<evidence type="ECO:0000313" key="4">
    <source>
        <dbReference type="EMBL" id="TKI70969.1"/>
    </source>
</evidence>